<dbReference type="Proteomes" id="UP001056384">
    <property type="component" value="Chromosome 2"/>
</dbReference>
<dbReference type="PANTHER" id="PTHR47939:SF13">
    <property type="entry name" value="OS03G0201400 PROTEIN"/>
    <property type="match status" value="1"/>
</dbReference>
<dbReference type="PANTHER" id="PTHR47939">
    <property type="entry name" value="MEMBRANE-ASSOCIATED SALT-INDUCIBLE PROTEIN-LIKE"/>
    <property type="match status" value="1"/>
</dbReference>
<feature type="region of interest" description="Disordered" evidence="3">
    <location>
        <begin position="255"/>
        <end position="299"/>
    </location>
</feature>
<dbReference type="PROSITE" id="PS51375">
    <property type="entry name" value="PPR"/>
    <property type="match status" value="1"/>
</dbReference>
<dbReference type="AlphaFoldDB" id="A0A9Q9EGL8"/>
<evidence type="ECO:0000256" key="3">
    <source>
        <dbReference type="SAM" id="MobiDB-lite"/>
    </source>
</evidence>
<dbReference type="InterPro" id="IPR050667">
    <property type="entry name" value="PPR-containing_protein"/>
</dbReference>
<reference evidence="4" key="1">
    <citation type="submission" date="2022-06" db="EMBL/GenBank/DDBJ databases">
        <title>Complete genome sequences of two strains of the flax pathogen Septoria linicola.</title>
        <authorList>
            <person name="Lapalu N."/>
            <person name="Simon A."/>
            <person name="Demenou B."/>
            <person name="Paumier D."/>
            <person name="Guillot M.-P."/>
            <person name="Gout L."/>
            <person name="Valade R."/>
        </authorList>
    </citation>
    <scope>NUCLEOTIDE SEQUENCE</scope>
    <source>
        <strain evidence="4">SE15195</strain>
    </source>
</reference>
<dbReference type="Gene3D" id="1.25.40.10">
    <property type="entry name" value="Tetratricopeptide repeat domain"/>
    <property type="match status" value="1"/>
</dbReference>
<accession>A0A9Q9EGL8</accession>
<dbReference type="InterPro" id="IPR002885">
    <property type="entry name" value="PPR_rpt"/>
</dbReference>
<keyword evidence="1" id="KW-0677">Repeat</keyword>
<gene>
    <name evidence="4" type="ORF">Slin15195_G023680</name>
</gene>
<dbReference type="Pfam" id="PF13812">
    <property type="entry name" value="PPR_3"/>
    <property type="match status" value="1"/>
</dbReference>
<evidence type="ECO:0000256" key="1">
    <source>
        <dbReference type="ARBA" id="ARBA00022737"/>
    </source>
</evidence>
<dbReference type="OrthoDB" id="185373at2759"/>
<feature type="compositionally biased region" description="Basic and acidic residues" evidence="3">
    <location>
        <begin position="349"/>
        <end position="360"/>
    </location>
</feature>
<evidence type="ECO:0000256" key="2">
    <source>
        <dbReference type="PROSITE-ProRule" id="PRU00708"/>
    </source>
</evidence>
<proteinExistence type="predicted"/>
<name>A0A9Q9EGL8_9PEZI</name>
<feature type="repeat" description="PPR" evidence="2">
    <location>
        <begin position="415"/>
        <end position="449"/>
    </location>
</feature>
<keyword evidence="5" id="KW-1185">Reference proteome</keyword>
<feature type="region of interest" description="Disordered" evidence="3">
    <location>
        <begin position="340"/>
        <end position="360"/>
    </location>
</feature>
<feature type="region of interest" description="Disordered" evidence="3">
    <location>
        <begin position="38"/>
        <end position="68"/>
    </location>
</feature>
<protein>
    <submittedName>
        <fullName evidence="4">Tetratricopeptide-like helical domain superfamily</fullName>
    </submittedName>
</protein>
<dbReference type="InterPro" id="IPR011990">
    <property type="entry name" value="TPR-like_helical_dom_sf"/>
</dbReference>
<evidence type="ECO:0000313" key="5">
    <source>
        <dbReference type="Proteomes" id="UP001056384"/>
    </source>
</evidence>
<sequence length="827" mass="92812">MQCTRGALQRPLRDIIKSIGHTDRHSSARQQHVAVAAGAAADRGHERPNHVDIGLTKSSQRSTTRPREYAAAVAPAEPLDEESKVRTVRRQTDAPVSRLKEGAEFGQRYFRSQLHRHQLNRQKATKGRARLTQRDPDTWKQLVHLLDKATPGNEDRYKRVIETVTLPDGVAAVFTPSKEVAILEIMQRTGCHMQMVAGYAVQGRSNAFTGIALQGTRTQNTSALSMLPQYMEVSSIETAETRSSRLQKHELHRQVKAGDGESGGPPQFWQVDNEGDLDSGDQTTYDTDLASPSGPGLIRSTWTQDRLKKDLQSRHRVHNASVLRSPSDFGAYVADLISTGSRTSTQPGKESDAKPKRPLDSTMRDLVSVFTDTTTSHLATTESIGRAFEFLAKHSYFAAVRQILKVVDEEGRNVGPMGYNALLTAAANAGDLHNLEHVLRSMRRRGRSPGAMTWATLHGYICETVPREADIIVQLMRAKGLFADNAALRVIVMHTIKQEFTAHIQKQNSTAGFLAAMDERMSSRYGRADFNWFTVDVLNRMLHVLVTLGRMQEAVILLEDYRRRGKGAIETATLNTILSSTSRDHDAGSAIAALKLFRIGNLGAVMPDRFTYQTLFMIAWRRKYYNMLRVVWRYACAAKEVTSDMKHRLGQSLVAVTSAHIDEAKRATVFSTWAGKFVVGITRDLIPGPHLPYDTSAERDLTSSEERLVNLALQDSLERGSSTSKDRRKQLSDLLHDDLEQAGNCKPLLPLTPVLERAWHKDLRWEQRGLGIPARHHGRHMFNEMLLHAIRVPMRPGDFTKHRKWEVDWLLKLDRVSADEAEDVQME</sequence>
<dbReference type="EMBL" id="CP099419">
    <property type="protein sequence ID" value="USW49049.1"/>
    <property type="molecule type" value="Genomic_DNA"/>
</dbReference>
<organism evidence="4 5">
    <name type="scientific">Septoria linicola</name>
    <dbReference type="NCBI Taxonomy" id="215465"/>
    <lineage>
        <taxon>Eukaryota</taxon>
        <taxon>Fungi</taxon>
        <taxon>Dikarya</taxon>
        <taxon>Ascomycota</taxon>
        <taxon>Pezizomycotina</taxon>
        <taxon>Dothideomycetes</taxon>
        <taxon>Dothideomycetidae</taxon>
        <taxon>Mycosphaerellales</taxon>
        <taxon>Mycosphaerellaceae</taxon>
        <taxon>Septoria</taxon>
    </lineage>
</organism>
<evidence type="ECO:0000313" key="4">
    <source>
        <dbReference type="EMBL" id="USW49049.1"/>
    </source>
</evidence>